<gene>
    <name evidence="1" type="ORF">SLEP1_g41683</name>
</gene>
<comment type="caution">
    <text evidence="1">The sequence shown here is derived from an EMBL/GenBank/DDBJ whole genome shotgun (WGS) entry which is preliminary data.</text>
</comment>
<protein>
    <submittedName>
        <fullName evidence="1">Uncharacterized protein</fullName>
    </submittedName>
</protein>
<sequence length="313" mass="36388">MQSGKEGWIHEQVDELIGNQRTNFQVSDENGAYSEFGPLVERQGGLEECDGLIANSTGMIGCSMGNRPDAENVGQLDSTREMDKRDLMGKQHKKLEEHYPKKLVKIWVDPGAGAMGDSQNEATARKKRDGSKGCRGEGGIGHYLGSGGLDWVMEWRFMETSGMGKILWRIGGMSVGSRNMVVKGFRWELGDGNRVGFWREIWVRDRRMGGDRWRWNMEWRKERLGRVRDEEEVFWEMLGHVQLKRGKEDRWWWVHGSEGRYVVKKANEILAPMKCLLPDQFCKMIWFRNIRIFKKIETFRERVVNMVQAKTFF</sequence>
<reference evidence="1 2" key="1">
    <citation type="journal article" date="2021" name="Commun. Biol.">
        <title>The genome of Shorea leprosula (Dipterocarpaceae) highlights the ecological relevance of drought in aseasonal tropical rainforests.</title>
        <authorList>
            <person name="Ng K.K.S."/>
            <person name="Kobayashi M.J."/>
            <person name="Fawcett J.A."/>
            <person name="Hatakeyama M."/>
            <person name="Paape T."/>
            <person name="Ng C.H."/>
            <person name="Ang C.C."/>
            <person name="Tnah L.H."/>
            <person name="Lee C.T."/>
            <person name="Nishiyama T."/>
            <person name="Sese J."/>
            <person name="O'Brien M.J."/>
            <person name="Copetti D."/>
            <person name="Mohd Noor M.I."/>
            <person name="Ong R.C."/>
            <person name="Putra M."/>
            <person name="Sireger I.Z."/>
            <person name="Indrioko S."/>
            <person name="Kosugi Y."/>
            <person name="Izuno A."/>
            <person name="Isagi Y."/>
            <person name="Lee S.L."/>
            <person name="Shimizu K.K."/>
        </authorList>
    </citation>
    <scope>NUCLEOTIDE SEQUENCE [LARGE SCALE GENOMIC DNA]</scope>
    <source>
        <strain evidence="1">214</strain>
    </source>
</reference>
<name>A0AAV5L7E4_9ROSI</name>
<accession>A0AAV5L7E4</accession>
<dbReference type="Proteomes" id="UP001054252">
    <property type="component" value="Unassembled WGS sequence"/>
</dbReference>
<proteinExistence type="predicted"/>
<keyword evidence="2" id="KW-1185">Reference proteome</keyword>
<evidence type="ECO:0000313" key="1">
    <source>
        <dbReference type="EMBL" id="GKV33145.1"/>
    </source>
</evidence>
<dbReference type="AlphaFoldDB" id="A0AAV5L7E4"/>
<organism evidence="1 2">
    <name type="scientific">Rubroshorea leprosula</name>
    <dbReference type="NCBI Taxonomy" id="152421"/>
    <lineage>
        <taxon>Eukaryota</taxon>
        <taxon>Viridiplantae</taxon>
        <taxon>Streptophyta</taxon>
        <taxon>Embryophyta</taxon>
        <taxon>Tracheophyta</taxon>
        <taxon>Spermatophyta</taxon>
        <taxon>Magnoliopsida</taxon>
        <taxon>eudicotyledons</taxon>
        <taxon>Gunneridae</taxon>
        <taxon>Pentapetalae</taxon>
        <taxon>rosids</taxon>
        <taxon>malvids</taxon>
        <taxon>Malvales</taxon>
        <taxon>Dipterocarpaceae</taxon>
        <taxon>Rubroshorea</taxon>
    </lineage>
</organism>
<evidence type="ECO:0000313" key="2">
    <source>
        <dbReference type="Proteomes" id="UP001054252"/>
    </source>
</evidence>
<dbReference type="EMBL" id="BPVZ01000099">
    <property type="protein sequence ID" value="GKV33145.1"/>
    <property type="molecule type" value="Genomic_DNA"/>
</dbReference>